<protein>
    <submittedName>
        <fullName evidence="3">SAG-related sequence protein SRS55M</fullName>
    </submittedName>
</protein>
<dbReference type="GO" id="GO:0016020">
    <property type="term" value="C:membrane"/>
    <property type="evidence" value="ECO:0007669"/>
    <property type="project" value="InterPro"/>
</dbReference>
<dbReference type="InterPro" id="IPR007226">
    <property type="entry name" value="SRS_dom"/>
</dbReference>
<dbReference type="AlphaFoldDB" id="A0A086QJZ3"/>
<accession>A0A086QJZ3</accession>
<gene>
    <name evidence="3" type="ORF">TGMAS_414770</name>
</gene>
<reference evidence="3 4" key="1">
    <citation type="submission" date="2014-04" db="EMBL/GenBank/DDBJ databases">
        <authorList>
            <person name="Sibley D."/>
            <person name="Venepally P."/>
            <person name="Karamycheva S."/>
            <person name="Hadjithomas M."/>
            <person name="Khan A."/>
            <person name="Brunk B."/>
            <person name="Roos D."/>
            <person name="Caler E."/>
            <person name="Lorenzi H."/>
        </authorList>
    </citation>
    <scope>NUCLEOTIDE SEQUENCE [LARGE SCALE GENOMIC DNA]</scope>
    <source>
        <strain evidence="3 4">MAS</strain>
    </source>
</reference>
<feature type="compositionally biased region" description="Polar residues" evidence="1">
    <location>
        <begin position="86"/>
        <end position="100"/>
    </location>
</feature>
<dbReference type="Pfam" id="PF04092">
    <property type="entry name" value="SAG"/>
    <property type="match status" value="2"/>
</dbReference>
<feature type="region of interest" description="Disordered" evidence="1">
    <location>
        <begin position="383"/>
        <end position="447"/>
    </location>
</feature>
<feature type="region of interest" description="Disordered" evidence="1">
    <location>
        <begin position="64"/>
        <end position="106"/>
    </location>
</feature>
<evidence type="ECO:0000313" key="4">
    <source>
        <dbReference type="Proteomes" id="UP000028821"/>
    </source>
</evidence>
<dbReference type="Gene3D" id="2.60.40.1320">
    <property type="entry name" value="SRS domain"/>
    <property type="match status" value="2"/>
</dbReference>
<evidence type="ECO:0000259" key="2">
    <source>
        <dbReference type="Pfam" id="PF04092"/>
    </source>
</evidence>
<proteinExistence type="predicted"/>
<organism evidence="3 4">
    <name type="scientific">Toxoplasma gondii MAS</name>
    <dbReference type="NCBI Taxonomy" id="943118"/>
    <lineage>
        <taxon>Eukaryota</taxon>
        <taxon>Sar</taxon>
        <taxon>Alveolata</taxon>
        <taxon>Apicomplexa</taxon>
        <taxon>Conoidasida</taxon>
        <taxon>Coccidia</taxon>
        <taxon>Eucoccidiorida</taxon>
        <taxon>Eimeriorina</taxon>
        <taxon>Sarcocystidae</taxon>
        <taxon>Toxoplasma</taxon>
    </lineage>
</organism>
<dbReference type="VEuPathDB" id="ToxoDB:TGMAS_414770"/>
<dbReference type="OrthoDB" id="10425764at2759"/>
<dbReference type="SUPFAM" id="SSF74877">
    <property type="entry name" value="Major surface antigen p30, SAG1"/>
    <property type="match status" value="1"/>
</dbReference>
<name>A0A086QJZ3_TOXGO</name>
<evidence type="ECO:0000313" key="3">
    <source>
        <dbReference type="EMBL" id="KFH12925.1"/>
    </source>
</evidence>
<dbReference type="EMBL" id="AEXC02001448">
    <property type="protein sequence ID" value="KFH12925.1"/>
    <property type="molecule type" value="Genomic_DNA"/>
</dbReference>
<comment type="caution">
    <text evidence="3">The sequence shown here is derived from an EMBL/GenBank/DDBJ whole genome shotgun (WGS) entry which is preliminary data.</text>
</comment>
<feature type="compositionally biased region" description="Low complexity" evidence="1">
    <location>
        <begin position="432"/>
        <end position="441"/>
    </location>
</feature>
<feature type="domain" description="SRS" evidence="2">
    <location>
        <begin position="256"/>
        <end position="379"/>
    </location>
</feature>
<evidence type="ECO:0000256" key="1">
    <source>
        <dbReference type="SAM" id="MobiDB-lite"/>
    </source>
</evidence>
<feature type="domain" description="SRS" evidence="2">
    <location>
        <begin position="111"/>
        <end position="237"/>
    </location>
</feature>
<dbReference type="InterPro" id="IPR036755">
    <property type="entry name" value="SRS_dom_sf"/>
</dbReference>
<dbReference type="Proteomes" id="UP000028821">
    <property type="component" value="Unassembled WGS sequence"/>
</dbReference>
<sequence>MSTQNASSTSAAAAVTDLPAYTFEVVELPKDETKVCCKCIEKVATQRSPPQDLKKCKLVLKVPAAKQDPQAPGSGVPHPPPGDGGNQNPSAPHQQDTDSNPARAAASPVAVTCSKGVKFVAGSLNKLQSQVELQCPEHYSLYPTKQSNKFCKNASCIEELALSVETVSWEARSDTEELPSRKQAGGNVLTLVEYPTKSQTLYFQCRKTSSGTVQGENRVASEPEETPGETCVMQVAVYGTRAAATKDEENVCKIGNDKSVTLNSTSNKVTFRCASDADTLSTINFEEALQGDGCDQIVKLADLNLSASLVEGMSATSSTNAVPYSEIPAADATDLPTYTFEVIDFPTNEVKLCYKCIEKAVHPILDPQPAKECKVLITVDAKPAATPEGPGGDTQPPTQEGSEEKPGQPEQEGDANSGKPGETPNGTDEKPSGSQSPSGSSARKSTTGVWILALPITFFASAAMS</sequence>